<dbReference type="AlphaFoldDB" id="A0A383DDR7"/>
<organism evidence="1">
    <name type="scientific">marine metagenome</name>
    <dbReference type="NCBI Taxonomy" id="408172"/>
    <lineage>
        <taxon>unclassified sequences</taxon>
        <taxon>metagenomes</taxon>
        <taxon>ecological metagenomes</taxon>
    </lineage>
</organism>
<evidence type="ECO:0000313" key="1">
    <source>
        <dbReference type="EMBL" id="SVE42395.1"/>
    </source>
</evidence>
<protein>
    <submittedName>
        <fullName evidence="1">Uncharacterized protein</fullName>
    </submittedName>
</protein>
<proteinExistence type="predicted"/>
<sequence length="35" mass="4123">LNELLFLFQLFIKQLVEVAQDASHNNYLKVSIQVF</sequence>
<reference evidence="1" key="1">
    <citation type="submission" date="2018-05" db="EMBL/GenBank/DDBJ databases">
        <authorList>
            <person name="Lanie J.A."/>
            <person name="Ng W.-L."/>
            <person name="Kazmierczak K.M."/>
            <person name="Andrzejewski T.M."/>
            <person name="Davidsen T.M."/>
            <person name="Wayne K.J."/>
            <person name="Tettelin H."/>
            <person name="Glass J.I."/>
            <person name="Rusch D."/>
            <person name="Podicherti R."/>
            <person name="Tsui H.-C.T."/>
            <person name="Winkler M.E."/>
        </authorList>
    </citation>
    <scope>NUCLEOTIDE SEQUENCE</scope>
</reference>
<dbReference type="EMBL" id="UINC01216308">
    <property type="protein sequence ID" value="SVE42395.1"/>
    <property type="molecule type" value="Genomic_DNA"/>
</dbReference>
<feature type="non-terminal residue" evidence="1">
    <location>
        <position position="1"/>
    </location>
</feature>
<feature type="non-terminal residue" evidence="1">
    <location>
        <position position="35"/>
    </location>
</feature>
<accession>A0A383DDR7</accession>
<gene>
    <name evidence="1" type="ORF">METZ01_LOCUS495249</name>
</gene>
<name>A0A383DDR7_9ZZZZ</name>